<gene>
    <name evidence="2" type="ORF">H4N64_21735</name>
</gene>
<comment type="caution">
    <text evidence="2">The sequence shown here is derived from an EMBL/GenBank/DDBJ whole genome shotgun (WGS) entry which is preliminary data.</text>
</comment>
<evidence type="ECO:0000256" key="1">
    <source>
        <dbReference type="SAM" id="Phobius"/>
    </source>
</evidence>
<feature type="transmembrane region" description="Helical" evidence="1">
    <location>
        <begin position="139"/>
        <end position="165"/>
    </location>
</feature>
<keyword evidence="3" id="KW-1185">Reference proteome</keyword>
<keyword evidence="1" id="KW-1133">Transmembrane helix</keyword>
<accession>A0A7X1J5T6</accession>
<evidence type="ECO:0000313" key="3">
    <source>
        <dbReference type="Proteomes" id="UP000584670"/>
    </source>
</evidence>
<keyword evidence="1" id="KW-0812">Transmembrane</keyword>
<proteinExistence type="predicted"/>
<sequence>MRTRVPGWRRRHNPLRRRSDVVEAWTVLVVAVLLCLAAPSAGVAAGWWAHDDARATATAQRADRHRIRAEVTGWAPDSLPTVQGAERNQRVTVRWTDPDGVSRTGTAVVPADTHRGKRVDMWLDSAGRSVPPPPSEATIWQHTVAIGACATAGAAGLVLLGHALVRHVATRHRLAEWEREWARTEPRWSRRQA</sequence>
<dbReference type="PANTHER" id="PTHR42305">
    <property type="entry name" value="MEMBRANE PROTEIN RV1733C-RELATED"/>
    <property type="match status" value="1"/>
</dbReference>
<feature type="transmembrane region" description="Helical" evidence="1">
    <location>
        <begin position="21"/>
        <end position="48"/>
    </location>
</feature>
<protein>
    <recommendedName>
        <fullName evidence="4">Integral membrane protein</fullName>
    </recommendedName>
</protein>
<dbReference type="EMBL" id="JACMSF010000023">
    <property type="protein sequence ID" value="MBC2904204.1"/>
    <property type="molecule type" value="Genomic_DNA"/>
</dbReference>
<dbReference type="PANTHER" id="PTHR42305:SF1">
    <property type="entry name" value="MEMBRANE PROTEIN RV1733C-RELATED"/>
    <property type="match status" value="1"/>
</dbReference>
<keyword evidence="1" id="KW-0472">Membrane</keyword>
<evidence type="ECO:0000313" key="2">
    <source>
        <dbReference type="EMBL" id="MBC2904204.1"/>
    </source>
</evidence>
<evidence type="ECO:0008006" key="4">
    <source>
        <dbReference type="Google" id="ProtNLM"/>
    </source>
</evidence>
<organism evidence="2 3">
    <name type="scientific">Streptomyces cupreus</name>
    <dbReference type="NCBI Taxonomy" id="2759956"/>
    <lineage>
        <taxon>Bacteria</taxon>
        <taxon>Bacillati</taxon>
        <taxon>Actinomycetota</taxon>
        <taxon>Actinomycetes</taxon>
        <taxon>Kitasatosporales</taxon>
        <taxon>Streptomycetaceae</taxon>
        <taxon>Streptomyces</taxon>
    </lineage>
</organism>
<dbReference type="AlphaFoldDB" id="A0A7X1J5T6"/>
<reference evidence="2 3" key="1">
    <citation type="submission" date="2020-08" db="EMBL/GenBank/DDBJ databases">
        <title>Streptomyces sp. PSKA01 genome sequencing and assembly.</title>
        <authorList>
            <person name="Mandal S."/>
            <person name="Maiti P.K."/>
            <person name="Das P."/>
        </authorList>
    </citation>
    <scope>NUCLEOTIDE SEQUENCE [LARGE SCALE GENOMIC DNA]</scope>
    <source>
        <strain evidence="2 3">PSKA01</strain>
    </source>
</reference>
<dbReference type="RefSeq" id="WP_186284076.1">
    <property type="nucleotide sequence ID" value="NZ_JACMSF010000023.1"/>
</dbReference>
<dbReference type="Proteomes" id="UP000584670">
    <property type="component" value="Unassembled WGS sequence"/>
</dbReference>
<name>A0A7X1J5T6_9ACTN</name>
<dbReference type="InterPro" id="IPR039708">
    <property type="entry name" value="MT1774/Rv1733c-like"/>
</dbReference>